<dbReference type="PROSITE" id="PS51194">
    <property type="entry name" value="HELICASE_CTER"/>
    <property type="match status" value="1"/>
</dbReference>
<keyword evidence="3 7" id="KW-0347">Helicase</keyword>
<gene>
    <name evidence="12" type="ordered locus">Trebr_1286</name>
</gene>
<sequence length="610" mass="68207">MEFTEFDLHEELQKGIAGAGYVTCTPVQEQVLKGSLEGADLYVQSQTGTGKTAAYLISIIQEMLTREEVAGKKALVMVPTRELAVQVEQEAKKLLEFTPLKAGSFYGGVGYTQQTAMLKNNVNIIIGTPGRVIDLQESGAMDLSSVAFLVVDEADRMFDMGFYPDLRTLIKVLPKTHDRQTMLFSATLNTYVKNLAWEYTEEAKEITIEAEQLTVEEIDQVLLHVSSDSKMKLLLGILQHEKPESVIVFCNTKRSCEVVAKRLQLNGIESEFIIGDLPQAKRLQVLESFKRGSLKCLVATDVAARGIDVNDLAMVVNYDLPNESENYVHRIGRTARAGKSGKAYTFCSEQDVYNLPAIERYLGAPIPASVAYEDMMTEDKSASVYIRTGDYGDDDGRPFRNRRDGGDRRGASRSGDSRRPPRDGAAADSRNNRNRRGPDEARFDGDRKPRTDIRTERGGRNDRTERAPRGKPGQERAAGSYRKNAPVRAENRYQDRREETENLAALPFDERMKRYKEKYADTASASAGSRDKNAAKRRATAAGGKNGGKRYEKNTPRGERKEFRRGADGYAGNTENRYQNRRTQSAPETVQKKNGLLGRIKSLFSKKKKD</sequence>
<name>F4LM34_TREBD</name>
<evidence type="ECO:0000256" key="2">
    <source>
        <dbReference type="ARBA" id="ARBA00022801"/>
    </source>
</evidence>
<dbReference type="InterPro" id="IPR044742">
    <property type="entry name" value="DEAD/DEAH_RhlB"/>
</dbReference>
<keyword evidence="1 7" id="KW-0547">Nucleotide-binding</keyword>
<dbReference type="SMART" id="SM00490">
    <property type="entry name" value="HELICc"/>
    <property type="match status" value="1"/>
</dbReference>
<dbReference type="GO" id="GO:0016787">
    <property type="term" value="F:hydrolase activity"/>
    <property type="evidence" value="ECO:0007669"/>
    <property type="project" value="UniProtKB-KW"/>
</dbReference>
<feature type="domain" description="Helicase ATP-binding" evidence="9">
    <location>
        <begin position="32"/>
        <end position="206"/>
    </location>
</feature>
<dbReference type="OrthoDB" id="9805696at2"/>
<dbReference type="InterPro" id="IPR014014">
    <property type="entry name" value="RNA_helicase_DEAD_Q_motif"/>
</dbReference>
<accession>F4LM34</accession>
<dbReference type="KEGG" id="tbe:Trebr_1286"/>
<evidence type="ECO:0000256" key="5">
    <source>
        <dbReference type="ARBA" id="ARBA00038437"/>
    </source>
</evidence>
<dbReference type="SMART" id="SM00487">
    <property type="entry name" value="DEXDc"/>
    <property type="match status" value="1"/>
</dbReference>
<evidence type="ECO:0000313" key="13">
    <source>
        <dbReference type="Proteomes" id="UP000006546"/>
    </source>
</evidence>
<dbReference type="PROSITE" id="PS00039">
    <property type="entry name" value="DEAD_ATP_HELICASE"/>
    <property type="match status" value="1"/>
</dbReference>
<dbReference type="Proteomes" id="UP000006546">
    <property type="component" value="Chromosome"/>
</dbReference>
<reference evidence="13" key="1">
    <citation type="submission" date="2011-04" db="EMBL/GenBank/DDBJ databases">
        <title>The complete genome of Treponema brennaborense DSM 12168.</title>
        <authorList>
            <person name="Lucas S."/>
            <person name="Han J."/>
            <person name="Lapidus A."/>
            <person name="Bruce D."/>
            <person name="Goodwin L."/>
            <person name="Pitluck S."/>
            <person name="Peters L."/>
            <person name="Kyrpides N."/>
            <person name="Mavromatis K."/>
            <person name="Ivanova N."/>
            <person name="Mikhailova N."/>
            <person name="Pagani I."/>
            <person name="Teshima H."/>
            <person name="Detter J.C."/>
            <person name="Tapia R."/>
            <person name="Han C."/>
            <person name="Land M."/>
            <person name="Hauser L."/>
            <person name="Markowitz V."/>
            <person name="Cheng J.-F."/>
            <person name="Hugenholtz P."/>
            <person name="Woyke T."/>
            <person name="Wu D."/>
            <person name="Gronow S."/>
            <person name="Wellnitz S."/>
            <person name="Brambilla E."/>
            <person name="Klenk H.-P."/>
            <person name="Eisen J.A."/>
        </authorList>
    </citation>
    <scope>NUCLEOTIDE SEQUENCE [LARGE SCALE GENOMIC DNA]</scope>
    <source>
        <strain evidence="13">DSM 12168 / CIP 105900 / DD5/3</strain>
    </source>
</reference>
<dbReference type="InterPro" id="IPR000629">
    <property type="entry name" value="RNA-helicase_DEAD-box_CS"/>
</dbReference>
<dbReference type="InterPro" id="IPR011545">
    <property type="entry name" value="DEAD/DEAH_box_helicase_dom"/>
</dbReference>
<feature type="domain" description="DEAD-box RNA helicase Q" evidence="11">
    <location>
        <begin position="1"/>
        <end position="29"/>
    </location>
</feature>
<protein>
    <submittedName>
        <fullName evidence="12">DEAD/DEAH box helicase domain protein</fullName>
    </submittedName>
</protein>
<dbReference type="EMBL" id="CP002696">
    <property type="protein sequence ID" value="AEE16713.1"/>
    <property type="molecule type" value="Genomic_DNA"/>
</dbReference>
<dbReference type="SUPFAM" id="SSF52540">
    <property type="entry name" value="P-loop containing nucleoside triphosphate hydrolases"/>
    <property type="match status" value="1"/>
</dbReference>
<organism evidence="12 13">
    <name type="scientific">Treponema brennaborense (strain DSM 12168 / CIP 105900 / DD5/3)</name>
    <dbReference type="NCBI Taxonomy" id="906968"/>
    <lineage>
        <taxon>Bacteria</taxon>
        <taxon>Pseudomonadati</taxon>
        <taxon>Spirochaetota</taxon>
        <taxon>Spirochaetia</taxon>
        <taxon>Spirochaetales</taxon>
        <taxon>Treponemataceae</taxon>
        <taxon>Treponema</taxon>
    </lineage>
</organism>
<feature type="domain" description="Helicase C-terminal" evidence="10">
    <location>
        <begin position="217"/>
        <end position="378"/>
    </location>
</feature>
<dbReference type="Pfam" id="PF00271">
    <property type="entry name" value="Helicase_C"/>
    <property type="match status" value="1"/>
</dbReference>
<evidence type="ECO:0000256" key="1">
    <source>
        <dbReference type="ARBA" id="ARBA00022741"/>
    </source>
</evidence>
<evidence type="ECO:0000256" key="7">
    <source>
        <dbReference type="RuleBase" id="RU000492"/>
    </source>
</evidence>
<evidence type="ECO:0000259" key="9">
    <source>
        <dbReference type="PROSITE" id="PS51192"/>
    </source>
</evidence>
<evidence type="ECO:0000259" key="11">
    <source>
        <dbReference type="PROSITE" id="PS51195"/>
    </source>
</evidence>
<dbReference type="GO" id="GO:0005524">
    <property type="term" value="F:ATP binding"/>
    <property type="evidence" value="ECO:0007669"/>
    <property type="project" value="UniProtKB-KW"/>
</dbReference>
<evidence type="ECO:0000313" key="12">
    <source>
        <dbReference type="EMBL" id="AEE16713.1"/>
    </source>
</evidence>
<feature type="region of interest" description="Disordered" evidence="8">
    <location>
        <begin position="518"/>
        <end position="610"/>
    </location>
</feature>
<dbReference type="CDD" id="cd18787">
    <property type="entry name" value="SF2_C_DEAD"/>
    <property type="match status" value="1"/>
</dbReference>
<dbReference type="GO" id="GO:0003724">
    <property type="term" value="F:RNA helicase activity"/>
    <property type="evidence" value="ECO:0007669"/>
    <property type="project" value="InterPro"/>
</dbReference>
<dbReference type="InterPro" id="IPR001650">
    <property type="entry name" value="Helicase_C-like"/>
</dbReference>
<dbReference type="GO" id="GO:0003676">
    <property type="term" value="F:nucleic acid binding"/>
    <property type="evidence" value="ECO:0007669"/>
    <property type="project" value="InterPro"/>
</dbReference>
<feature type="compositionally biased region" description="Basic and acidic residues" evidence="8">
    <location>
        <begin position="394"/>
        <end position="422"/>
    </location>
</feature>
<dbReference type="InterPro" id="IPR027417">
    <property type="entry name" value="P-loop_NTPase"/>
</dbReference>
<keyword evidence="2 7" id="KW-0378">Hydrolase</keyword>
<dbReference type="HOGENOM" id="CLU_003041_28_4_12"/>
<evidence type="ECO:0000256" key="6">
    <source>
        <dbReference type="PROSITE-ProRule" id="PRU00552"/>
    </source>
</evidence>
<dbReference type="CDD" id="cd00268">
    <property type="entry name" value="DEADc"/>
    <property type="match status" value="1"/>
</dbReference>
<feature type="compositionally biased region" description="Basic and acidic residues" evidence="8">
    <location>
        <begin position="549"/>
        <end position="567"/>
    </location>
</feature>
<dbReference type="PANTHER" id="PTHR47959:SF10">
    <property type="entry name" value="ATP-DEPENDENT RNA HELICASE RHLB"/>
    <property type="match status" value="1"/>
</dbReference>
<dbReference type="PANTHER" id="PTHR47959">
    <property type="entry name" value="ATP-DEPENDENT RNA HELICASE RHLE-RELATED"/>
    <property type="match status" value="1"/>
</dbReference>
<dbReference type="PROSITE" id="PS51192">
    <property type="entry name" value="HELICASE_ATP_BIND_1"/>
    <property type="match status" value="1"/>
</dbReference>
<dbReference type="Gene3D" id="3.40.50.300">
    <property type="entry name" value="P-loop containing nucleotide triphosphate hydrolases"/>
    <property type="match status" value="2"/>
</dbReference>
<keyword evidence="13" id="KW-1185">Reference proteome</keyword>
<dbReference type="InterPro" id="IPR014001">
    <property type="entry name" value="Helicase_ATP-bd"/>
</dbReference>
<comment type="similarity">
    <text evidence="5 7">Belongs to the DEAD box helicase family.</text>
</comment>
<evidence type="ECO:0000256" key="4">
    <source>
        <dbReference type="ARBA" id="ARBA00022840"/>
    </source>
</evidence>
<proteinExistence type="inferred from homology"/>
<dbReference type="RefSeq" id="WP_013758420.1">
    <property type="nucleotide sequence ID" value="NC_015500.1"/>
</dbReference>
<feature type="region of interest" description="Disordered" evidence="8">
    <location>
        <begin position="387"/>
        <end position="505"/>
    </location>
</feature>
<feature type="compositionally biased region" description="Polar residues" evidence="8">
    <location>
        <begin position="573"/>
        <end position="588"/>
    </location>
</feature>
<evidence type="ECO:0000256" key="3">
    <source>
        <dbReference type="ARBA" id="ARBA00022806"/>
    </source>
</evidence>
<keyword evidence="4 7" id="KW-0067">ATP-binding</keyword>
<evidence type="ECO:0000256" key="8">
    <source>
        <dbReference type="SAM" id="MobiDB-lite"/>
    </source>
</evidence>
<dbReference type="STRING" id="906968.Trebr_1286"/>
<dbReference type="GO" id="GO:0005829">
    <property type="term" value="C:cytosol"/>
    <property type="evidence" value="ECO:0007669"/>
    <property type="project" value="TreeGrafter"/>
</dbReference>
<feature type="short sequence motif" description="Q motif" evidence="6">
    <location>
        <begin position="1"/>
        <end position="29"/>
    </location>
</feature>
<feature type="compositionally biased region" description="Basic and acidic residues" evidence="8">
    <location>
        <begin position="489"/>
        <end position="500"/>
    </location>
</feature>
<dbReference type="InterPro" id="IPR050079">
    <property type="entry name" value="DEAD_box_RNA_helicase"/>
</dbReference>
<feature type="compositionally biased region" description="Basic and acidic residues" evidence="8">
    <location>
        <begin position="436"/>
        <end position="474"/>
    </location>
</feature>
<dbReference type="Pfam" id="PF00270">
    <property type="entry name" value="DEAD"/>
    <property type="match status" value="1"/>
</dbReference>
<dbReference type="eggNOG" id="COG0513">
    <property type="taxonomic scope" value="Bacteria"/>
</dbReference>
<evidence type="ECO:0000259" key="10">
    <source>
        <dbReference type="PROSITE" id="PS51194"/>
    </source>
</evidence>
<dbReference type="PROSITE" id="PS51195">
    <property type="entry name" value="Q_MOTIF"/>
    <property type="match status" value="1"/>
</dbReference>
<dbReference type="AlphaFoldDB" id="F4LM34"/>